<comment type="similarity">
    <text evidence="2 9">Belongs to the G-protein coupled receptor 1 family.</text>
</comment>
<comment type="caution">
    <text evidence="12">The sequence shown here is derived from an EMBL/GenBank/DDBJ whole genome shotgun (WGS) entry which is preliminary data.</text>
</comment>
<evidence type="ECO:0000259" key="11">
    <source>
        <dbReference type="PROSITE" id="PS50262"/>
    </source>
</evidence>
<evidence type="ECO:0000313" key="12">
    <source>
        <dbReference type="EMBL" id="KAJ8921321.1"/>
    </source>
</evidence>
<comment type="subcellular location">
    <subcellularLocation>
        <location evidence="1">Membrane</location>
        <topology evidence="1">Multi-pass membrane protein</topology>
    </subcellularLocation>
</comment>
<keyword evidence="6 10" id="KW-0472">Membrane</keyword>
<dbReference type="GO" id="GO:0008188">
    <property type="term" value="F:neuropeptide receptor activity"/>
    <property type="evidence" value="ECO:0007669"/>
    <property type="project" value="TreeGrafter"/>
</dbReference>
<dbReference type="Gene3D" id="1.20.1070.10">
    <property type="entry name" value="Rhodopsin 7-helix transmembrane proteins"/>
    <property type="match status" value="1"/>
</dbReference>
<organism evidence="12 13">
    <name type="scientific">Exocentrus adspersus</name>
    <dbReference type="NCBI Taxonomy" id="1586481"/>
    <lineage>
        <taxon>Eukaryota</taxon>
        <taxon>Metazoa</taxon>
        <taxon>Ecdysozoa</taxon>
        <taxon>Arthropoda</taxon>
        <taxon>Hexapoda</taxon>
        <taxon>Insecta</taxon>
        <taxon>Pterygota</taxon>
        <taxon>Neoptera</taxon>
        <taxon>Endopterygota</taxon>
        <taxon>Coleoptera</taxon>
        <taxon>Polyphaga</taxon>
        <taxon>Cucujiformia</taxon>
        <taxon>Chrysomeloidea</taxon>
        <taxon>Cerambycidae</taxon>
        <taxon>Lamiinae</taxon>
        <taxon>Acanthocinini</taxon>
        <taxon>Exocentrus</taxon>
    </lineage>
</organism>
<evidence type="ECO:0000313" key="13">
    <source>
        <dbReference type="Proteomes" id="UP001159042"/>
    </source>
</evidence>
<keyword evidence="4 10" id="KW-1133">Transmembrane helix</keyword>
<dbReference type="GO" id="GO:0005886">
    <property type="term" value="C:plasma membrane"/>
    <property type="evidence" value="ECO:0007669"/>
    <property type="project" value="TreeGrafter"/>
</dbReference>
<feature type="transmembrane region" description="Helical" evidence="10">
    <location>
        <begin position="105"/>
        <end position="123"/>
    </location>
</feature>
<keyword evidence="7 9" id="KW-0675">Receptor</keyword>
<keyword evidence="5 9" id="KW-0297">G-protein coupled receptor</keyword>
<evidence type="ECO:0000256" key="3">
    <source>
        <dbReference type="ARBA" id="ARBA00022692"/>
    </source>
</evidence>
<evidence type="ECO:0000256" key="7">
    <source>
        <dbReference type="ARBA" id="ARBA00023170"/>
    </source>
</evidence>
<feature type="transmembrane region" description="Helical" evidence="10">
    <location>
        <begin position="186"/>
        <end position="205"/>
    </location>
</feature>
<feature type="domain" description="G-protein coupled receptors family 1 profile" evidence="11">
    <location>
        <begin position="85"/>
        <end position="302"/>
    </location>
</feature>
<evidence type="ECO:0000256" key="5">
    <source>
        <dbReference type="ARBA" id="ARBA00023040"/>
    </source>
</evidence>
<proteinExistence type="inferred from homology"/>
<dbReference type="PRINTS" id="PR00237">
    <property type="entry name" value="GPCRRHODOPSN"/>
</dbReference>
<dbReference type="PANTHER" id="PTHR24243">
    <property type="entry name" value="G-PROTEIN COUPLED RECEPTOR"/>
    <property type="match status" value="1"/>
</dbReference>
<feature type="transmembrane region" description="Helical" evidence="10">
    <location>
        <begin position="239"/>
        <end position="260"/>
    </location>
</feature>
<dbReference type="PANTHER" id="PTHR24243:SF208">
    <property type="entry name" value="PYROKININ-1 RECEPTOR"/>
    <property type="match status" value="1"/>
</dbReference>
<dbReference type="SUPFAM" id="SSF81321">
    <property type="entry name" value="Family A G protein-coupled receptor-like"/>
    <property type="match status" value="1"/>
</dbReference>
<reference evidence="12 13" key="1">
    <citation type="journal article" date="2023" name="Insect Mol. Biol.">
        <title>Genome sequencing provides insights into the evolution of gene families encoding plant cell wall-degrading enzymes in longhorned beetles.</title>
        <authorList>
            <person name="Shin N.R."/>
            <person name="Okamura Y."/>
            <person name="Kirsch R."/>
            <person name="Pauchet Y."/>
        </authorList>
    </citation>
    <scope>NUCLEOTIDE SEQUENCE [LARGE SCALE GENOMIC DNA]</scope>
    <source>
        <strain evidence="12">EAD_L_NR</strain>
    </source>
</reference>
<evidence type="ECO:0000256" key="2">
    <source>
        <dbReference type="ARBA" id="ARBA00010663"/>
    </source>
</evidence>
<gene>
    <name evidence="12" type="ORF">NQ315_002935</name>
</gene>
<sequence length="362" mass="41505">MKFSIRYIQVNLQHAKAATYVLSRIFKEEQLNIAFLQEPWTSNTDRVNELGNISDSSVDANIYPPSIAVPFTIVYVIIFFTGVIGNVSTCVVIAKNKSMHTATNYYLFSLAVSDMLLLISALPPEMYRIWSPDKYIFGEAFCVLQGFAAETSANASILIITSFTVERYVAICHPFLSHTMSKLSRAIRYIIAIWIIALILAIPQASQFGVKTEMKNGETQSHCTIVTTFVEHAFEISTLVFFVCPMTLITILYVLIWIRLRKSKKITTHRVSTLSNATTESGRKKMMRNAYAQNRVVKMLILNFTLSRKVYDRGWEAQNEQQLRRRIFEKLRETDLNSVQGLMRDIRRNLRLVEEYGPLHIM</sequence>
<dbReference type="InterPro" id="IPR000276">
    <property type="entry name" value="GPCR_Rhodpsn"/>
</dbReference>
<keyword evidence="3 9" id="KW-0812">Transmembrane</keyword>
<keyword evidence="13" id="KW-1185">Reference proteome</keyword>
<dbReference type="AlphaFoldDB" id="A0AAV8W5D0"/>
<feature type="transmembrane region" description="Helical" evidence="10">
    <location>
        <begin position="67"/>
        <end position="93"/>
    </location>
</feature>
<dbReference type="EMBL" id="JANEYG010000010">
    <property type="protein sequence ID" value="KAJ8921321.1"/>
    <property type="molecule type" value="Genomic_DNA"/>
</dbReference>
<evidence type="ECO:0000256" key="4">
    <source>
        <dbReference type="ARBA" id="ARBA00022989"/>
    </source>
</evidence>
<evidence type="ECO:0000256" key="1">
    <source>
        <dbReference type="ARBA" id="ARBA00004141"/>
    </source>
</evidence>
<dbReference type="PROSITE" id="PS50262">
    <property type="entry name" value="G_PROTEIN_RECEP_F1_2"/>
    <property type="match status" value="1"/>
</dbReference>
<evidence type="ECO:0000256" key="9">
    <source>
        <dbReference type="RuleBase" id="RU000688"/>
    </source>
</evidence>
<evidence type="ECO:0000256" key="10">
    <source>
        <dbReference type="SAM" id="Phobius"/>
    </source>
</evidence>
<dbReference type="Pfam" id="PF00001">
    <property type="entry name" value="7tm_1"/>
    <property type="match status" value="1"/>
</dbReference>
<evidence type="ECO:0000256" key="8">
    <source>
        <dbReference type="ARBA" id="ARBA00023224"/>
    </source>
</evidence>
<feature type="transmembrane region" description="Helical" evidence="10">
    <location>
        <begin position="143"/>
        <end position="165"/>
    </location>
</feature>
<name>A0AAV8W5D0_9CUCU</name>
<protein>
    <recommendedName>
        <fullName evidence="11">G-protein coupled receptors family 1 profile domain-containing protein</fullName>
    </recommendedName>
</protein>
<dbReference type="InterPro" id="IPR017452">
    <property type="entry name" value="GPCR_Rhodpsn_7TM"/>
</dbReference>
<accession>A0AAV8W5D0</accession>
<keyword evidence="8 9" id="KW-0807">Transducer</keyword>
<evidence type="ECO:0000256" key="6">
    <source>
        <dbReference type="ARBA" id="ARBA00023136"/>
    </source>
</evidence>
<dbReference type="PROSITE" id="PS00237">
    <property type="entry name" value="G_PROTEIN_RECEP_F1_1"/>
    <property type="match status" value="1"/>
</dbReference>
<dbReference type="Proteomes" id="UP001159042">
    <property type="component" value="Unassembled WGS sequence"/>
</dbReference>